<accession>A0A832DNL5</accession>
<evidence type="ECO:0000256" key="4">
    <source>
        <dbReference type="PROSITE-ProRule" id="PRU00335"/>
    </source>
</evidence>
<sequence>MNTIDAKKELILKTARELLAKNGFAKTTLDDIANALGMKKSSLYYYYTNKEALIEDVMNHERENFCSLINDALNSDGSTIDKIINYEKAKFEYVAETIKLHEISTSVFFEMKSKMFDQIQIIHKKEIEMLRKILDEGIRKKEIKKCDTKRIAELILTLSEALRHREFYFASFSINKKIDFTKAVDDMIFAVKLIFDGLRV</sequence>
<reference evidence="6" key="1">
    <citation type="journal article" date="2020" name="mSystems">
        <title>Genome- and Community-Level Interaction Insights into Carbon Utilization and Element Cycling Functions of Hydrothermarchaeota in Hydrothermal Sediment.</title>
        <authorList>
            <person name="Zhou Z."/>
            <person name="Liu Y."/>
            <person name="Xu W."/>
            <person name="Pan J."/>
            <person name="Luo Z.H."/>
            <person name="Li M."/>
        </authorList>
    </citation>
    <scope>NUCLEOTIDE SEQUENCE [LARGE SCALE GENOMIC DNA]</scope>
    <source>
        <strain evidence="6">SpSt-500</strain>
    </source>
</reference>
<name>A0A832DNL5_9BACT</name>
<dbReference type="Gene3D" id="1.10.357.10">
    <property type="entry name" value="Tetracycline Repressor, domain 2"/>
    <property type="match status" value="1"/>
</dbReference>
<dbReference type="Gene3D" id="1.10.10.60">
    <property type="entry name" value="Homeodomain-like"/>
    <property type="match status" value="1"/>
</dbReference>
<proteinExistence type="predicted"/>
<feature type="domain" description="HTH tetR-type" evidence="5">
    <location>
        <begin position="5"/>
        <end position="65"/>
    </location>
</feature>
<evidence type="ECO:0000313" key="6">
    <source>
        <dbReference type="EMBL" id="HGT47842.1"/>
    </source>
</evidence>
<feature type="DNA-binding region" description="H-T-H motif" evidence="4">
    <location>
        <begin position="28"/>
        <end position="47"/>
    </location>
</feature>
<evidence type="ECO:0000256" key="1">
    <source>
        <dbReference type="ARBA" id="ARBA00023015"/>
    </source>
</evidence>
<dbReference type="Pfam" id="PF00440">
    <property type="entry name" value="TetR_N"/>
    <property type="match status" value="1"/>
</dbReference>
<dbReference type="InterPro" id="IPR009057">
    <property type="entry name" value="Homeodomain-like_sf"/>
</dbReference>
<evidence type="ECO:0000259" key="5">
    <source>
        <dbReference type="PROSITE" id="PS50977"/>
    </source>
</evidence>
<evidence type="ECO:0000256" key="3">
    <source>
        <dbReference type="ARBA" id="ARBA00023163"/>
    </source>
</evidence>
<dbReference type="GO" id="GO:0003677">
    <property type="term" value="F:DNA binding"/>
    <property type="evidence" value="ECO:0007669"/>
    <property type="project" value="UniProtKB-UniRule"/>
</dbReference>
<evidence type="ECO:0000256" key="2">
    <source>
        <dbReference type="ARBA" id="ARBA00023125"/>
    </source>
</evidence>
<dbReference type="PANTHER" id="PTHR47506:SF6">
    <property type="entry name" value="HTH-TYPE TRANSCRIPTIONAL REPRESSOR NEMR"/>
    <property type="match status" value="1"/>
</dbReference>
<dbReference type="PRINTS" id="PR00455">
    <property type="entry name" value="HTHTETR"/>
</dbReference>
<dbReference type="SUPFAM" id="SSF46689">
    <property type="entry name" value="Homeodomain-like"/>
    <property type="match status" value="1"/>
</dbReference>
<gene>
    <name evidence="6" type="ORF">ENS56_07395</name>
</gene>
<keyword evidence="1" id="KW-0805">Transcription regulation</keyword>
<dbReference type="InterPro" id="IPR036271">
    <property type="entry name" value="Tet_transcr_reg_TetR-rel_C_sf"/>
</dbReference>
<dbReference type="PROSITE" id="PS50977">
    <property type="entry name" value="HTH_TETR_2"/>
    <property type="match status" value="1"/>
</dbReference>
<keyword evidence="2 4" id="KW-0238">DNA-binding</keyword>
<protein>
    <submittedName>
        <fullName evidence="6">TetR/AcrR family transcriptional regulator</fullName>
    </submittedName>
</protein>
<dbReference type="SUPFAM" id="SSF48498">
    <property type="entry name" value="Tetracyclin repressor-like, C-terminal domain"/>
    <property type="match status" value="1"/>
</dbReference>
<comment type="caution">
    <text evidence="6">The sequence shown here is derived from an EMBL/GenBank/DDBJ whole genome shotgun (WGS) entry which is preliminary data.</text>
</comment>
<dbReference type="EMBL" id="DSVI01000008">
    <property type="protein sequence ID" value="HGT47842.1"/>
    <property type="molecule type" value="Genomic_DNA"/>
</dbReference>
<keyword evidence="3" id="KW-0804">Transcription</keyword>
<dbReference type="AlphaFoldDB" id="A0A832DNL5"/>
<organism evidence="6">
    <name type="scientific">Ignavibacterium album</name>
    <dbReference type="NCBI Taxonomy" id="591197"/>
    <lineage>
        <taxon>Bacteria</taxon>
        <taxon>Pseudomonadati</taxon>
        <taxon>Ignavibacteriota</taxon>
        <taxon>Ignavibacteria</taxon>
        <taxon>Ignavibacteriales</taxon>
        <taxon>Ignavibacteriaceae</taxon>
        <taxon>Ignavibacterium</taxon>
    </lineage>
</organism>
<dbReference type="PANTHER" id="PTHR47506">
    <property type="entry name" value="TRANSCRIPTIONAL REGULATORY PROTEIN"/>
    <property type="match status" value="1"/>
</dbReference>
<dbReference type="InterPro" id="IPR001647">
    <property type="entry name" value="HTH_TetR"/>
</dbReference>